<evidence type="ECO:0000313" key="9">
    <source>
        <dbReference type="Proteomes" id="UP000691718"/>
    </source>
</evidence>
<feature type="region of interest" description="Disordered" evidence="6">
    <location>
        <begin position="110"/>
        <end position="153"/>
    </location>
</feature>
<dbReference type="PANTHER" id="PTHR13780:SF35">
    <property type="entry name" value="LD22662P"/>
    <property type="match status" value="1"/>
</dbReference>
<feature type="region of interest" description="Disordered" evidence="6">
    <location>
        <begin position="461"/>
        <end position="498"/>
    </location>
</feature>
<feature type="compositionally biased region" description="Polar residues" evidence="6">
    <location>
        <begin position="141"/>
        <end position="150"/>
    </location>
</feature>
<dbReference type="Pfam" id="PF00571">
    <property type="entry name" value="CBS"/>
    <property type="match status" value="3"/>
</dbReference>
<comment type="subunit">
    <text evidence="4">AMPK is a heterotrimer of an alpha catalytic subunit (PRKAA1 or PRKAA2), a beta (PRKAB1 or PRKAB2) and a gamma non-catalytic subunits (PRKAG1, PRKAG2 or PRKAG3). Interacts with FNIP1 and FNIP2.</text>
</comment>
<keyword evidence="9" id="KW-1185">Reference proteome</keyword>
<proteinExistence type="inferred from homology"/>
<feature type="compositionally biased region" description="Low complexity" evidence="6">
    <location>
        <begin position="468"/>
        <end position="480"/>
    </location>
</feature>
<comment type="caution">
    <text evidence="8">The sequence shown here is derived from an EMBL/GenBank/DDBJ whole genome shotgun (WGS) entry which is preliminary data.</text>
</comment>
<feature type="domain" description="CBS" evidence="7">
    <location>
        <begin position="779"/>
        <end position="841"/>
    </location>
</feature>
<organism evidence="8 9">
    <name type="scientific">Parnassius apollo</name>
    <name type="common">Apollo butterfly</name>
    <name type="synonym">Papilio apollo</name>
    <dbReference type="NCBI Taxonomy" id="110799"/>
    <lineage>
        <taxon>Eukaryota</taxon>
        <taxon>Metazoa</taxon>
        <taxon>Ecdysozoa</taxon>
        <taxon>Arthropoda</taxon>
        <taxon>Hexapoda</taxon>
        <taxon>Insecta</taxon>
        <taxon>Pterygota</taxon>
        <taxon>Neoptera</taxon>
        <taxon>Endopterygota</taxon>
        <taxon>Lepidoptera</taxon>
        <taxon>Glossata</taxon>
        <taxon>Ditrysia</taxon>
        <taxon>Papilionoidea</taxon>
        <taxon>Papilionidae</taxon>
        <taxon>Parnassiinae</taxon>
        <taxon>Parnassini</taxon>
        <taxon>Parnassius</taxon>
        <taxon>Parnassius</taxon>
    </lineage>
</organism>
<feature type="compositionally biased region" description="Basic and acidic residues" evidence="6">
    <location>
        <begin position="481"/>
        <end position="497"/>
    </location>
</feature>
<dbReference type="AlphaFoldDB" id="A0A8S3WJ25"/>
<feature type="domain" description="CBS" evidence="7">
    <location>
        <begin position="927"/>
        <end position="987"/>
    </location>
</feature>
<keyword evidence="2" id="KW-0677">Repeat</keyword>
<protein>
    <submittedName>
        <fullName evidence="8">(apollo) hypothetical protein</fullName>
    </submittedName>
</protein>
<feature type="compositionally biased region" description="Basic and acidic residues" evidence="6">
    <location>
        <begin position="119"/>
        <end position="128"/>
    </location>
</feature>
<evidence type="ECO:0000259" key="7">
    <source>
        <dbReference type="PROSITE" id="PS51371"/>
    </source>
</evidence>
<gene>
    <name evidence="8" type="ORF">PAPOLLO_LOCUS6701</name>
</gene>
<evidence type="ECO:0000256" key="4">
    <source>
        <dbReference type="ARBA" id="ARBA00025878"/>
    </source>
</evidence>
<feature type="domain" description="CBS" evidence="7">
    <location>
        <begin position="856"/>
        <end position="918"/>
    </location>
</feature>
<feature type="region of interest" description="Disordered" evidence="6">
    <location>
        <begin position="997"/>
        <end position="1039"/>
    </location>
</feature>
<feature type="compositionally biased region" description="Basic and acidic residues" evidence="6">
    <location>
        <begin position="339"/>
        <end position="362"/>
    </location>
</feature>
<dbReference type="OrthoDB" id="449052at2759"/>
<evidence type="ECO:0000256" key="1">
    <source>
        <dbReference type="ARBA" id="ARBA00006750"/>
    </source>
</evidence>
<evidence type="ECO:0000313" key="8">
    <source>
        <dbReference type="EMBL" id="CAG4962068.1"/>
    </source>
</evidence>
<dbReference type="GO" id="GO:0019901">
    <property type="term" value="F:protein kinase binding"/>
    <property type="evidence" value="ECO:0007669"/>
    <property type="project" value="TreeGrafter"/>
</dbReference>
<feature type="compositionally biased region" description="Basic and acidic residues" evidence="6">
    <location>
        <begin position="18"/>
        <end position="33"/>
    </location>
</feature>
<evidence type="ECO:0000256" key="5">
    <source>
        <dbReference type="PROSITE-ProRule" id="PRU00703"/>
    </source>
</evidence>
<comment type="similarity">
    <text evidence="1">Belongs to the 5'-AMP-activated protein kinase gamma subunit family.</text>
</comment>
<keyword evidence="3 5" id="KW-0129">CBS domain</keyword>
<dbReference type="InterPro" id="IPR050511">
    <property type="entry name" value="AMPK_gamma/SDS23_families"/>
</dbReference>
<reference evidence="8" key="1">
    <citation type="submission" date="2021-04" db="EMBL/GenBank/DDBJ databases">
        <authorList>
            <person name="Tunstrom K."/>
        </authorList>
    </citation>
    <scope>NUCLEOTIDE SEQUENCE</scope>
</reference>
<dbReference type="GO" id="GO:0016208">
    <property type="term" value="F:AMP binding"/>
    <property type="evidence" value="ECO:0007669"/>
    <property type="project" value="TreeGrafter"/>
</dbReference>
<accession>A0A8S3WJ25</accession>
<feature type="region of interest" description="Disordered" evidence="6">
    <location>
        <begin position="545"/>
        <end position="574"/>
    </location>
</feature>
<dbReference type="GO" id="GO:0031588">
    <property type="term" value="C:nucleotide-activated protein kinase complex"/>
    <property type="evidence" value="ECO:0007669"/>
    <property type="project" value="TreeGrafter"/>
</dbReference>
<dbReference type="EMBL" id="CAJQZP010000444">
    <property type="protein sequence ID" value="CAG4962068.1"/>
    <property type="molecule type" value="Genomic_DNA"/>
</dbReference>
<dbReference type="CDD" id="cd04618">
    <property type="entry name" value="CBS_euAMPK_gamma-like_repeat1"/>
    <property type="match status" value="1"/>
</dbReference>
<dbReference type="GO" id="GO:0019887">
    <property type="term" value="F:protein kinase regulator activity"/>
    <property type="evidence" value="ECO:0007669"/>
    <property type="project" value="TreeGrafter"/>
</dbReference>
<name>A0A8S3WJ25_PARAO</name>
<feature type="domain" description="CBS" evidence="7">
    <location>
        <begin position="702"/>
        <end position="767"/>
    </location>
</feature>
<dbReference type="PROSITE" id="PS51371">
    <property type="entry name" value="CBS"/>
    <property type="match status" value="4"/>
</dbReference>
<dbReference type="Proteomes" id="UP000691718">
    <property type="component" value="Unassembled WGS sequence"/>
</dbReference>
<feature type="region of interest" description="Disordered" evidence="6">
    <location>
        <begin position="309"/>
        <end position="396"/>
    </location>
</feature>
<dbReference type="CDD" id="cd04641">
    <property type="entry name" value="CBS_euAMPK_gamma-like_repeat2"/>
    <property type="match status" value="1"/>
</dbReference>
<dbReference type="InterPro" id="IPR000644">
    <property type="entry name" value="CBS_dom"/>
</dbReference>
<sequence>MDSKVEKNSNAKVNKSGRKNEEKKKIETENTDKALDEVCRQVSKLAVDEVASGSGSSTDSEDLVNAINYNTITSLAALKDIIQGDNNDTPETDSFFQHYFMNHCNNLSSRNSNSPFPFTERRRLSQCREEDEEDEKKESAPQPSTVSSVACSEDASQESIDVLKKECNLVVENDEQVDLVSKKQLSTDDVPPYDQEPPKRTIMGAKHKFLVTTAKHPPASLERVLRSQVHNAHTVHFGTKGAEEQRPSVRSIFSGQNLHRDKNYFDSSLIEIRSTVDGLPTSSEDIWVKRIDETKDKLSKDETKPSVFETATLAKEDKGEKIKEPKRVRSGTWDSQTLRNEKDTVKKAFLRKEKERRSSDERRHKREQRLDAAITRSSQSVGERKRRGSADDGQPHYMYQQTIHGTSGVSRRPALFDIFKSRPRGDAKKPPSIMQQVKAAVQSMTKSGTGVGKEPLKGETLAAEESKSNAATNSAVTTTTKIKDGSAHPHPGSDSRYYHTLTVSESRRPSAMAKVMEMFRGRASIPGQTMLIESVEKRRVRANAHQQHLSGGAYLRRAASQEAEKRRSSLGNVSTARHRASDAFLDPHHAAILFRDSRGLPVADPFLEKVSLSDLAVSRGGRGRRCAARAPCMLRLHYFSDNPALATVDDEDSVHSIDLIKEFEAVGRAWKAFLADWLLKEEDESQIFVKFFKFHKCYDLIPTSAKLVVFDTQLLVKKAFFALVYNGVRAAPLWDSQRQKFVGMLTITDFIKILQMYYTSPNITMDELEEHRLETWRQVLKGSVVPLVSIGPDSSLYDAIRMLIVNRIHRLPVIDPETGNVLYILTHKRILRFLFLYINELPKPSYLQCKLRELRIGTLNDIETATEDTLIIDALRKFVNRRVSALPLIDTEGRLKDIYAKFDVINLAAEKTYNNLDVSLKKANEHRNEWFEGVQKCNLDETLYEVMERIVRAEVHRLVVVDEEDKVIGIISLSDLLMYIVLRPTGECEGASLRNEHASIEEKDESSSAAAKDVDKADELQEQLDDTSEANGELDCQDH</sequence>
<evidence type="ECO:0000256" key="3">
    <source>
        <dbReference type="ARBA" id="ARBA00023122"/>
    </source>
</evidence>
<feature type="region of interest" description="Disordered" evidence="6">
    <location>
        <begin position="1"/>
        <end position="33"/>
    </location>
</feature>
<evidence type="ECO:0000256" key="6">
    <source>
        <dbReference type="SAM" id="MobiDB-lite"/>
    </source>
</evidence>
<dbReference type="PANTHER" id="PTHR13780">
    <property type="entry name" value="AMP-ACTIVATED PROTEIN KINASE, GAMMA REGULATORY SUBUNIT"/>
    <property type="match status" value="1"/>
</dbReference>
<evidence type="ECO:0000256" key="2">
    <source>
        <dbReference type="ARBA" id="ARBA00022737"/>
    </source>
</evidence>
<dbReference type="GO" id="GO:0005737">
    <property type="term" value="C:cytoplasm"/>
    <property type="evidence" value="ECO:0007669"/>
    <property type="project" value="TreeGrafter"/>
</dbReference>
<dbReference type="SMART" id="SM00116">
    <property type="entry name" value="CBS"/>
    <property type="match status" value="4"/>
</dbReference>
<dbReference type="GO" id="GO:0005634">
    <property type="term" value="C:nucleus"/>
    <property type="evidence" value="ECO:0007669"/>
    <property type="project" value="TreeGrafter"/>
</dbReference>
<feature type="compositionally biased region" description="Basic and acidic residues" evidence="6">
    <location>
        <begin position="314"/>
        <end position="327"/>
    </location>
</feature>